<sequence length="34" mass="3824">MSPKHREVLYETYYSGRSTQETGQLLGIPPGTVK</sequence>
<dbReference type="Gene3D" id="1.10.10.10">
    <property type="entry name" value="Winged helix-like DNA-binding domain superfamily/Winged helix DNA-binding domain"/>
    <property type="match status" value="1"/>
</dbReference>
<evidence type="ECO:0000259" key="1">
    <source>
        <dbReference type="Pfam" id="PF04545"/>
    </source>
</evidence>
<dbReference type="GO" id="GO:0003700">
    <property type="term" value="F:DNA-binding transcription factor activity"/>
    <property type="evidence" value="ECO:0007669"/>
    <property type="project" value="InterPro"/>
</dbReference>
<comment type="caution">
    <text evidence="2">The sequence shown here is derived from an EMBL/GenBank/DDBJ whole genome shotgun (WGS) entry which is preliminary data.</text>
</comment>
<dbReference type="InterPro" id="IPR036388">
    <property type="entry name" value="WH-like_DNA-bd_sf"/>
</dbReference>
<dbReference type="GO" id="GO:0006352">
    <property type="term" value="P:DNA-templated transcription initiation"/>
    <property type="evidence" value="ECO:0007669"/>
    <property type="project" value="InterPro"/>
</dbReference>
<dbReference type="AlphaFoldDB" id="A0A1V4DCD2"/>
<evidence type="ECO:0000313" key="3">
    <source>
        <dbReference type="Proteomes" id="UP000033615"/>
    </source>
</evidence>
<dbReference type="SUPFAM" id="SSF88659">
    <property type="entry name" value="Sigma3 and sigma4 domains of RNA polymerase sigma factors"/>
    <property type="match status" value="1"/>
</dbReference>
<proteinExistence type="predicted"/>
<dbReference type="Proteomes" id="UP000033615">
    <property type="component" value="Unassembled WGS sequence"/>
</dbReference>
<keyword evidence="3" id="KW-1185">Reference proteome</keyword>
<protein>
    <recommendedName>
        <fullName evidence="1">RNA polymerase sigma-70 region 4 domain-containing protein</fullName>
    </recommendedName>
</protein>
<dbReference type="Pfam" id="PF04545">
    <property type="entry name" value="Sigma70_r4"/>
    <property type="match status" value="1"/>
</dbReference>
<dbReference type="InterPro" id="IPR007630">
    <property type="entry name" value="RNA_pol_sigma70_r4"/>
</dbReference>
<reference evidence="2" key="1">
    <citation type="submission" date="2016-12" db="EMBL/GenBank/DDBJ databases">
        <title>Genome sequence of Streptomyces antioxidans MUSC 164.</title>
        <authorList>
            <person name="Lee L.-H."/>
            <person name="Ser H.-L."/>
        </authorList>
    </citation>
    <scope>NUCLEOTIDE SEQUENCE [LARGE SCALE GENOMIC DNA]</scope>
    <source>
        <strain evidence="2">MUSC 164</strain>
    </source>
</reference>
<evidence type="ECO:0000313" key="2">
    <source>
        <dbReference type="EMBL" id="OPF84267.1"/>
    </source>
</evidence>
<feature type="domain" description="RNA polymerase sigma-70 region 4" evidence="1">
    <location>
        <begin position="2"/>
        <end position="34"/>
    </location>
</feature>
<dbReference type="EMBL" id="LAKD02000002">
    <property type="protein sequence ID" value="OPF84267.1"/>
    <property type="molecule type" value="Genomic_DNA"/>
</dbReference>
<gene>
    <name evidence="2" type="ORF">VT50_0201995</name>
</gene>
<organism evidence="2 3">
    <name type="scientific">Streptomyces antioxidans</name>
    <dbReference type="NCBI Taxonomy" id="1507734"/>
    <lineage>
        <taxon>Bacteria</taxon>
        <taxon>Bacillati</taxon>
        <taxon>Actinomycetota</taxon>
        <taxon>Actinomycetes</taxon>
        <taxon>Kitasatosporales</taxon>
        <taxon>Streptomycetaceae</taxon>
        <taxon>Streptomyces</taxon>
    </lineage>
</organism>
<accession>A0A1V4DCD2</accession>
<dbReference type="InterPro" id="IPR013324">
    <property type="entry name" value="RNA_pol_sigma_r3/r4-like"/>
</dbReference>
<name>A0A1V4DCD2_9ACTN</name>